<reference evidence="1" key="1">
    <citation type="submission" date="2018-02" db="EMBL/GenBank/DDBJ databases">
        <authorList>
            <person name="Cohen D.B."/>
            <person name="Kent A.D."/>
        </authorList>
    </citation>
    <scope>NUCLEOTIDE SEQUENCE</scope>
</reference>
<proteinExistence type="predicted"/>
<organism evidence="1">
    <name type="scientific">Fagus sylvatica</name>
    <name type="common">Beechnut</name>
    <dbReference type="NCBI Taxonomy" id="28930"/>
    <lineage>
        <taxon>Eukaryota</taxon>
        <taxon>Viridiplantae</taxon>
        <taxon>Streptophyta</taxon>
        <taxon>Embryophyta</taxon>
        <taxon>Tracheophyta</taxon>
        <taxon>Spermatophyta</taxon>
        <taxon>Magnoliopsida</taxon>
        <taxon>eudicotyledons</taxon>
        <taxon>Gunneridae</taxon>
        <taxon>Pentapetalae</taxon>
        <taxon>rosids</taxon>
        <taxon>fabids</taxon>
        <taxon>Fagales</taxon>
        <taxon>Fagaceae</taxon>
        <taxon>Fagus</taxon>
    </lineage>
</organism>
<evidence type="ECO:0000313" key="1">
    <source>
        <dbReference type="EMBL" id="SPD05038.1"/>
    </source>
</evidence>
<protein>
    <recommendedName>
        <fullName evidence="2">RNase H type-1 domain-containing protein</fullName>
    </recommendedName>
</protein>
<name>A0A2N9GZR4_FAGSY</name>
<evidence type="ECO:0008006" key="2">
    <source>
        <dbReference type="Google" id="ProtNLM"/>
    </source>
</evidence>
<dbReference type="AlphaFoldDB" id="A0A2N9GZR4"/>
<sequence>MRKEALKFASPLWKTIEGLRSLISKGACYLIRDGVSIDFWKDPWIPWLEGFSPTPKDPNAILENIKVADFILPSTNSWNRVVLAEIVDAASLGAILKVAIPIQPRLDKLIWTLEPLGKFSMKSVIKSNASPRVQTPLDFVNLVCIWNLRNQVMHNNSAVHIGVVASNLESKILEQLQTFKPLMSPAVVPGPLWNLPQPNIIKLNVDAAVNINGTNIAVVARNSVVHILFGLAKRIQSNDPCYAEAVALS</sequence>
<dbReference type="EMBL" id="OIVN01002609">
    <property type="protein sequence ID" value="SPD05038.1"/>
    <property type="molecule type" value="Genomic_DNA"/>
</dbReference>
<gene>
    <name evidence="1" type="ORF">FSB_LOCUS32920</name>
</gene>
<accession>A0A2N9GZR4</accession>